<reference evidence="1 2" key="1">
    <citation type="journal article" date="2018" name="Nat. Biotechnol.">
        <title>A standardized bacterial taxonomy based on genome phylogeny substantially revises the tree of life.</title>
        <authorList>
            <person name="Parks D.H."/>
            <person name="Chuvochina M."/>
            <person name="Waite D.W."/>
            <person name="Rinke C."/>
            <person name="Skarshewski A."/>
            <person name="Chaumeil P.A."/>
            <person name="Hugenholtz P."/>
        </authorList>
    </citation>
    <scope>NUCLEOTIDE SEQUENCE [LARGE SCALE GENOMIC DNA]</scope>
    <source>
        <strain evidence="1">UBA9049</strain>
    </source>
</reference>
<name>A0A3B8WID4_MARNT</name>
<protein>
    <submittedName>
        <fullName evidence="1">Methyl-accepting chemotaxis protein</fullName>
    </submittedName>
</protein>
<sequence>MLSSLKISHKLALLVIVAVVAFVVSQAFSIITERNNSERLGEVRNQLYPSLELSTINRGLLQLIENQINSAVTTGDDQQIAATREQLAEIIENLDRIAQLNPSQQSDVKALKSELNGYYSTATRIATAIIEGTADFSRIGQEASANA</sequence>
<feature type="non-terminal residue" evidence="1">
    <location>
        <position position="147"/>
    </location>
</feature>
<dbReference type="AlphaFoldDB" id="A0A3B8WID4"/>
<dbReference type="EMBL" id="DLYI01000182">
    <property type="protein sequence ID" value="HAC28863.1"/>
    <property type="molecule type" value="Genomic_DNA"/>
</dbReference>
<organism evidence="1 2">
    <name type="scientific">Marinobacter nauticus</name>
    <name type="common">Marinobacter hydrocarbonoclasticus</name>
    <name type="synonym">Marinobacter aquaeolei</name>
    <dbReference type="NCBI Taxonomy" id="2743"/>
    <lineage>
        <taxon>Bacteria</taxon>
        <taxon>Pseudomonadati</taxon>
        <taxon>Pseudomonadota</taxon>
        <taxon>Gammaproteobacteria</taxon>
        <taxon>Pseudomonadales</taxon>
        <taxon>Marinobacteraceae</taxon>
        <taxon>Marinobacter</taxon>
    </lineage>
</organism>
<evidence type="ECO:0000313" key="1">
    <source>
        <dbReference type="EMBL" id="HAC28863.1"/>
    </source>
</evidence>
<dbReference type="Proteomes" id="UP000261325">
    <property type="component" value="Unassembled WGS sequence"/>
</dbReference>
<proteinExistence type="predicted"/>
<accession>A0A3B8WID4</accession>
<evidence type="ECO:0000313" key="2">
    <source>
        <dbReference type="Proteomes" id="UP000261325"/>
    </source>
</evidence>
<gene>
    <name evidence="1" type="ORF">DCF82_13770</name>
</gene>
<comment type="caution">
    <text evidence="1">The sequence shown here is derived from an EMBL/GenBank/DDBJ whole genome shotgun (WGS) entry which is preliminary data.</text>
</comment>